<dbReference type="GO" id="GO:0008270">
    <property type="term" value="F:zinc ion binding"/>
    <property type="evidence" value="ECO:0007669"/>
    <property type="project" value="UniProtKB-KW"/>
</dbReference>
<name>A0A6L2L213_TANCI</name>
<dbReference type="InterPro" id="IPR001878">
    <property type="entry name" value="Znf_CCHC"/>
</dbReference>
<evidence type="ECO:0000313" key="5">
    <source>
        <dbReference type="EMBL" id="GEU54897.1"/>
    </source>
</evidence>
<feature type="compositionally biased region" description="Polar residues" evidence="2">
    <location>
        <begin position="328"/>
        <end position="371"/>
    </location>
</feature>
<dbReference type="PROSITE" id="PS50994">
    <property type="entry name" value="INTEGRASE"/>
    <property type="match status" value="1"/>
</dbReference>
<dbReference type="CDD" id="cd09272">
    <property type="entry name" value="RNase_HI_RT_Ty1"/>
    <property type="match status" value="1"/>
</dbReference>
<dbReference type="SUPFAM" id="SSF53098">
    <property type="entry name" value="Ribonuclease H-like"/>
    <property type="match status" value="1"/>
</dbReference>
<dbReference type="InterPro" id="IPR012337">
    <property type="entry name" value="RNaseH-like_sf"/>
</dbReference>
<dbReference type="PANTHER" id="PTHR42648:SF18">
    <property type="entry name" value="RETROTRANSPOSON, UNCLASSIFIED-LIKE PROTEIN"/>
    <property type="match status" value="1"/>
</dbReference>
<reference evidence="5" key="1">
    <citation type="journal article" date="2019" name="Sci. Rep.">
        <title>Draft genome of Tanacetum cinerariifolium, the natural source of mosquito coil.</title>
        <authorList>
            <person name="Yamashiro T."/>
            <person name="Shiraishi A."/>
            <person name="Satake H."/>
            <person name="Nakayama K."/>
        </authorList>
    </citation>
    <scope>NUCLEOTIDE SEQUENCE</scope>
</reference>
<evidence type="ECO:0000256" key="1">
    <source>
        <dbReference type="PROSITE-ProRule" id="PRU00047"/>
    </source>
</evidence>
<gene>
    <name evidence="5" type="ORF">Tci_026875</name>
</gene>
<dbReference type="PROSITE" id="PS50158">
    <property type="entry name" value="ZF_CCHC"/>
    <property type="match status" value="1"/>
</dbReference>
<feature type="region of interest" description="Disordered" evidence="2">
    <location>
        <begin position="790"/>
        <end position="826"/>
    </location>
</feature>
<dbReference type="Gene3D" id="4.10.60.10">
    <property type="entry name" value="Zinc finger, CCHC-type"/>
    <property type="match status" value="1"/>
</dbReference>
<dbReference type="GO" id="GO:0003676">
    <property type="term" value="F:nucleic acid binding"/>
    <property type="evidence" value="ECO:0007669"/>
    <property type="project" value="InterPro"/>
</dbReference>
<evidence type="ECO:0000259" key="3">
    <source>
        <dbReference type="PROSITE" id="PS50158"/>
    </source>
</evidence>
<dbReference type="Pfam" id="PF00665">
    <property type="entry name" value="rve"/>
    <property type="match status" value="1"/>
</dbReference>
<dbReference type="SUPFAM" id="SSF57756">
    <property type="entry name" value="Retrovirus zinc finger-like domains"/>
    <property type="match status" value="1"/>
</dbReference>
<keyword evidence="1" id="KW-0862">Zinc</keyword>
<sequence length="1030" mass="115424">MELYMMNRQPGRMILECVENGPLIWPSIEENGVTRPKKYFELSTTKAIQADCDVKATNIILQGLPPEVYALKGDDPIDAINHMMSFLTAVVTSRYPSTNNYLRNSLNPQQKPTINNGRVTIHQGRHTSLAVGTSRTYTSGASGNNSGKQRTVVCYNCKREGHISKQCTKPKRKRDDSWFKDKNVITHNVAYQADDLDAYDSNCDEINTAKVALMANLSHYGFDDLAEKTNAIVITDSEETLMLAEDSRSKMLLKQKDPMMSEKKVNTKPVNYAVLNQLSQDCETRFNKLNYDLLIIMRQTCPCINDLGDKLMAVTPMNKTKKVRFTEPVTSSGNTSIKTASSSNVVSNKPMMSSTGVNLPTSASGSQPSGNTKKDKIQQTPSSAKKNKLKSYPRNVRSILQNKKSVVNTKDIASVKNSKLNIKDWKPTRKVFTNIGYKCRPTSRTFTIVGNACPLTRITTTTKVPLRKPISLESNTPKPMVTLVYSRKPKASRNYVPVSKFKHNKSLSGDKKEPNKSWGSIVSNVPSSSTDGCRDHLCSACAMGKSKKKSHKPKSEDTNQEKLYLLYMDLCGPIRVESVNGKKYILIIVDDYSRFTWVKCLKSKDEAPDFIIKFLKMIQVRLKVPVRRIRTDNETEFVNQTLRKYYEQVGISHETSVARSPQQNGVVERRNRTIIEATCTMLIYAQAPLFLWAEAMATACYTQNHSIVRLHHGKTPYELLHGKLHDLSRIIETVHVNFDELTAMASEQSSSGRALHEMDPATISSGLMPKPTSSTPPKVIDPIAEVVAPEPAESTDSPFSTTVDQDAPSPSKSQTTLETQPPVIPNDVEEDNHDIEVAHMGNDPFFVDTPMVKKSKLDEDKEEKAVDPSHYHGLAYQKSLTCGQKDLLIPMKNRQSGSMAKSAAISSMKAEYIALSGCCAQILCMRSQLTDYGLGFNKIPMYCDNKSAISLCCNNVQHSRSKHNDIIYHFIKEHVKNGVIELYFVNMEYQLADIFTKALGRERIEFLINKLGMRSFTPKTLKQLTDEVDE</sequence>
<feature type="compositionally biased region" description="Polar residues" evidence="2">
    <location>
        <begin position="794"/>
        <end position="819"/>
    </location>
</feature>
<keyword evidence="1" id="KW-0863">Zinc-finger</keyword>
<dbReference type="AlphaFoldDB" id="A0A6L2L213"/>
<comment type="caution">
    <text evidence="5">The sequence shown here is derived from an EMBL/GenBank/DDBJ whole genome shotgun (WGS) entry which is preliminary data.</text>
</comment>
<feature type="domain" description="Integrase catalytic" evidence="4">
    <location>
        <begin position="549"/>
        <end position="724"/>
    </location>
</feature>
<dbReference type="EMBL" id="BKCJ010003406">
    <property type="protein sequence ID" value="GEU54897.1"/>
    <property type="molecule type" value="Genomic_DNA"/>
</dbReference>
<keyword evidence="1" id="KW-0479">Metal-binding</keyword>
<dbReference type="InterPro" id="IPR036397">
    <property type="entry name" value="RNaseH_sf"/>
</dbReference>
<dbReference type="Gene3D" id="3.30.420.10">
    <property type="entry name" value="Ribonuclease H-like superfamily/Ribonuclease H"/>
    <property type="match status" value="1"/>
</dbReference>
<dbReference type="InterPro" id="IPR039537">
    <property type="entry name" value="Retrotran_Ty1/copia-like"/>
</dbReference>
<evidence type="ECO:0000259" key="4">
    <source>
        <dbReference type="PROSITE" id="PS50994"/>
    </source>
</evidence>
<dbReference type="InterPro" id="IPR036875">
    <property type="entry name" value="Znf_CCHC_sf"/>
</dbReference>
<dbReference type="PANTHER" id="PTHR42648">
    <property type="entry name" value="TRANSPOSASE, PUTATIVE-RELATED"/>
    <property type="match status" value="1"/>
</dbReference>
<evidence type="ECO:0000256" key="2">
    <source>
        <dbReference type="SAM" id="MobiDB-lite"/>
    </source>
</evidence>
<dbReference type="SMART" id="SM00343">
    <property type="entry name" value="ZnF_C2HC"/>
    <property type="match status" value="1"/>
</dbReference>
<dbReference type="Pfam" id="PF00098">
    <property type="entry name" value="zf-CCHC"/>
    <property type="match status" value="1"/>
</dbReference>
<proteinExistence type="predicted"/>
<organism evidence="5">
    <name type="scientific">Tanacetum cinerariifolium</name>
    <name type="common">Dalmatian daisy</name>
    <name type="synonym">Chrysanthemum cinerariifolium</name>
    <dbReference type="NCBI Taxonomy" id="118510"/>
    <lineage>
        <taxon>Eukaryota</taxon>
        <taxon>Viridiplantae</taxon>
        <taxon>Streptophyta</taxon>
        <taxon>Embryophyta</taxon>
        <taxon>Tracheophyta</taxon>
        <taxon>Spermatophyta</taxon>
        <taxon>Magnoliopsida</taxon>
        <taxon>eudicotyledons</taxon>
        <taxon>Gunneridae</taxon>
        <taxon>Pentapetalae</taxon>
        <taxon>asterids</taxon>
        <taxon>campanulids</taxon>
        <taxon>Asterales</taxon>
        <taxon>Asteraceae</taxon>
        <taxon>Asteroideae</taxon>
        <taxon>Anthemideae</taxon>
        <taxon>Anthemidinae</taxon>
        <taxon>Tanacetum</taxon>
    </lineage>
</organism>
<feature type="region of interest" description="Disordered" evidence="2">
    <location>
        <begin position="325"/>
        <end position="395"/>
    </location>
</feature>
<protein>
    <submittedName>
        <fullName evidence="5">Uncharacterized protein</fullName>
    </submittedName>
</protein>
<accession>A0A6L2L213</accession>
<feature type="domain" description="CCHC-type" evidence="3">
    <location>
        <begin position="154"/>
        <end position="169"/>
    </location>
</feature>
<dbReference type="InterPro" id="IPR001584">
    <property type="entry name" value="Integrase_cat-core"/>
</dbReference>
<dbReference type="GO" id="GO:0015074">
    <property type="term" value="P:DNA integration"/>
    <property type="evidence" value="ECO:0007669"/>
    <property type="project" value="InterPro"/>
</dbReference>